<dbReference type="CDD" id="cd00082">
    <property type="entry name" value="HisKA"/>
    <property type="match status" value="1"/>
</dbReference>
<keyword evidence="4" id="KW-0418">Kinase</keyword>
<reference evidence="4 5" key="1">
    <citation type="submission" date="2023-11" db="EMBL/GenBank/DDBJ databases">
        <title>Paucibacter sp. nov., isolated from fresh soil in Korea.</title>
        <authorList>
            <person name="Le N.T.T."/>
        </authorList>
    </citation>
    <scope>NUCLEOTIDE SEQUENCE [LARGE SCALE GENOMIC DNA]</scope>
    <source>
        <strain evidence="4 5">R3-3</strain>
    </source>
</reference>
<dbReference type="Proteomes" id="UP001285263">
    <property type="component" value="Unassembled WGS sequence"/>
</dbReference>
<accession>A0ABU5DN36</accession>
<dbReference type="SUPFAM" id="SSF47384">
    <property type="entry name" value="Homodimeric domain of signal transducing histidine kinase"/>
    <property type="match status" value="1"/>
</dbReference>
<dbReference type="Pfam" id="PF00512">
    <property type="entry name" value="HisKA"/>
    <property type="match status" value="1"/>
</dbReference>
<evidence type="ECO:0000313" key="5">
    <source>
        <dbReference type="Proteomes" id="UP001285263"/>
    </source>
</evidence>
<dbReference type="SMART" id="SM00388">
    <property type="entry name" value="HisKA"/>
    <property type="match status" value="1"/>
</dbReference>
<evidence type="ECO:0000259" key="3">
    <source>
        <dbReference type="SMART" id="SM00388"/>
    </source>
</evidence>
<protein>
    <recommendedName>
        <fullName evidence="2">histidine kinase</fullName>
        <ecNumber evidence="2">2.7.13.3</ecNumber>
    </recommendedName>
</protein>
<organism evidence="4 5">
    <name type="scientific">Roseateles agri</name>
    <dbReference type="NCBI Taxonomy" id="3098619"/>
    <lineage>
        <taxon>Bacteria</taxon>
        <taxon>Pseudomonadati</taxon>
        <taxon>Pseudomonadota</taxon>
        <taxon>Betaproteobacteria</taxon>
        <taxon>Burkholderiales</taxon>
        <taxon>Sphaerotilaceae</taxon>
        <taxon>Roseateles</taxon>
    </lineage>
</organism>
<dbReference type="Gene3D" id="3.30.565.10">
    <property type="entry name" value="Histidine kinase-like ATPase, C-terminal domain"/>
    <property type="match status" value="1"/>
</dbReference>
<keyword evidence="5" id="KW-1185">Reference proteome</keyword>
<sequence length="261" mass="27236">MKKNGARASATSRALAIGRMSAPVSHELNNLLGAILANAELIDRLGRREPLSVSAPEILPSLVAPIVRSATRAGLLTRQWLEMSLIDGPAQAIELLDELPACAVLLEALLGPRILLRVDLAPDAGSIEVQRGAWLLALADAAANARRSITRSSGHGSGRQGEVHLHARRAWPDESEGLVGTDFATICLSDDGAGISEEQGVALLEVEGPDGFAGLRAFCLRTGGRVLLRGTPGVGTAVAMVLPAAGRRAASRMYLADPDGL</sequence>
<proteinExistence type="predicted"/>
<dbReference type="RefSeq" id="WP_320425513.1">
    <property type="nucleotide sequence ID" value="NZ_JAXCLA010000008.1"/>
</dbReference>
<dbReference type="Gene3D" id="1.10.287.130">
    <property type="match status" value="1"/>
</dbReference>
<dbReference type="EMBL" id="JAXCLA010000008">
    <property type="protein sequence ID" value="MDY0747549.1"/>
    <property type="molecule type" value="Genomic_DNA"/>
</dbReference>
<dbReference type="GO" id="GO:0016301">
    <property type="term" value="F:kinase activity"/>
    <property type="evidence" value="ECO:0007669"/>
    <property type="project" value="UniProtKB-KW"/>
</dbReference>
<keyword evidence="4" id="KW-0808">Transferase</keyword>
<dbReference type="InterPro" id="IPR036097">
    <property type="entry name" value="HisK_dim/P_sf"/>
</dbReference>
<feature type="domain" description="Signal transduction histidine kinase dimerisation/phosphoacceptor" evidence="3">
    <location>
        <begin position="16"/>
        <end position="89"/>
    </location>
</feature>
<gene>
    <name evidence="4" type="ORF">SNE35_23805</name>
</gene>
<dbReference type="InterPro" id="IPR036890">
    <property type="entry name" value="HATPase_C_sf"/>
</dbReference>
<dbReference type="SUPFAM" id="SSF55874">
    <property type="entry name" value="ATPase domain of HSP90 chaperone/DNA topoisomerase II/histidine kinase"/>
    <property type="match status" value="1"/>
</dbReference>
<dbReference type="EC" id="2.7.13.3" evidence="2"/>
<dbReference type="InterPro" id="IPR003661">
    <property type="entry name" value="HisK_dim/P_dom"/>
</dbReference>
<comment type="catalytic activity">
    <reaction evidence="1">
        <text>ATP + protein L-histidine = ADP + protein N-phospho-L-histidine.</text>
        <dbReference type="EC" id="2.7.13.3"/>
    </reaction>
</comment>
<evidence type="ECO:0000313" key="4">
    <source>
        <dbReference type="EMBL" id="MDY0747549.1"/>
    </source>
</evidence>
<evidence type="ECO:0000256" key="2">
    <source>
        <dbReference type="ARBA" id="ARBA00012438"/>
    </source>
</evidence>
<comment type="caution">
    <text evidence="4">The sequence shown here is derived from an EMBL/GenBank/DDBJ whole genome shotgun (WGS) entry which is preliminary data.</text>
</comment>
<name>A0ABU5DN36_9BURK</name>
<evidence type="ECO:0000256" key="1">
    <source>
        <dbReference type="ARBA" id="ARBA00000085"/>
    </source>
</evidence>